<comment type="caution">
    <text evidence="15">The sequence shown here is derived from an EMBL/GenBank/DDBJ whole genome shotgun (WGS) entry which is preliminary data.</text>
</comment>
<dbReference type="InterPro" id="IPR033127">
    <property type="entry name" value="UBQ-activ_enz_E1_Cys_AS"/>
</dbReference>
<keyword evidence="6 13" id="KW-0436">Ligase</keyword>
<keyword evidence="16" id="KW-1185">Reference proteome</keyword>
<proteinExistence type="inferred from homology"/>
<comment type="pathway">
    <text evidence="2 13">Protein modification; protein neddylation.</text>
</comment>
<comment type="catalytic activity">
    <reaction evidence="11 13">
        <text>ATP + [NEDD8 protein] + [E1 NEDD8-activating enzyme]-L-cysteine = AMP + diphosphate + [E1 NEDD8-activating enzyme]-S-[NEDD8 protein]-yl-L-cysteine.</text>
        <dbReference type="EC" id="6.2.1.64"/>
    </reaction>
</comment>
<organism evidence="15 16">
    <name type="scientific">Scheffersomyces spartinae</name>
    <dbReference type="NCBI Taxonomy" id="45513"/>
    <lineage>
        <taxon>Eukaryota</taxon>
        <taxon>Fungi</taxon>
        <taxon>Dikarya</taxon>
        <taxon>Ascomycota</taxon>
        <taxon>Saccharomycotina</taxon>
        <taxon>Pichiomycetes</taxon>
        <taxon>Debaryomycetaceae</taxon>
        <taxon>Scheffersomyces</taxon>
    </lineage>
</organism>
<dbReference type="GO" id="GO:0005737">
    <property type="term" value="C:cytoplasm"/>
    <property type="evidence" value="ECO:0007669"/>
    <property type="project" value="UniProtKB-SubCell"/>
</dbReference>
<sequence length="438" mass="48988">MVEGTRDNGSIAPLLEHVGPYNEFPEEYQLQSAIEALKSVKVLVVGAGGLGCEILKNLALTGFKNIQVIDMDTIDMSNLNRQFLFRPDDVGKSKAEVATRFILERIGDPTLNIVPYYGKIQDKDMEYYKQFNIVVCGLDSVMARRWLNATLVAIAQKLGQVIPLIDGGTEGFRGQSRVILPGFTSCYECTLDMVPQKVTYPVCTIANTPRVPEHCIEWASVLQWPKHFSAHEKFDGDNPDHVDWLYATALSRAKEFGIPGVTRSLTLGVVKNIIPAIASTNAIIAASCTNEAFKIATDANPFLNNYMMYSGDDSIFTYTYAHTKNVNCPVCGDNFKEVKCQRWWTLEKFIDVLINLQSIQLQNPSLSTTNGVQLYFRAPPELEQLTRENLSIKLIDQINPATEQIIVTDPNLPISLNVKVVFEGPDKEPQDINYLLRQ</sequence>
<dbReference type="GO" id="GO:0005634">
    <property type="term" value="C:nucleus"/>
    <property type="evidence" value="ECO:0007669"/>
    <property type="project" value="TreeGrafter"/>
</dbReference>
<evidence type="ECO:0000256" key="2">
    <source>
        <dbReference type="ARBA" id="ARBA00005032"/>
    </source>
</evidence>
<evidence type="ECO:0000256" key="5">
    <source>
        <dbReference type="ARBA" id="ARBA00022490"/>
    </source>
</evidence>
<dbReference type="Gene3D" id="1.10.10.520">
    <property type="entry name" value="Ubiquitin activating enzymes (Uba3). Chain: B, domain 2"/>
    <property type="match status" value="1"/>
</dbReference>
<dbReference type="PROSITE" id="PS00865">
    <property type="entry name" value="UBIQUITIN_ACTIVAT_2"/>
    <property type="match status" value="1"/>
</dbReference>
<dbReference type="AlphaFoldDB" id="A0A9P7V664"/>
<dbReference type="Gene3D" id="3.40.50.720">
    <property type="entry name" value="NAD(P)-binding Rossmann-like Domain"/>
    <property type="match status" value="1"/>
</dbReference>
<dbReference type="GO" id="GO:0005524">
    <property type="term" value="F:ATP binding"/>
    <property type="evidence" value="ECO:0007669"/>
    <property type="project" value="UniProtKB-UniRule"/>
</dbReference>
<evidence type="ECO:0000313" key="15">
    <source>
        <dbReference type="EMBL" id="KAG7191866.1"/>
    </source>
</evidence>
<dbReference type="GeneID" id="66116029"/>
<feature type="active site" description="Glycyl thioester intermediate" evidence="12">
    <location>
        <position position="203"/>
    </location>
</feature>
<evidence type="ECO:0000256" key="6">
    <source>
        <dbReference type="ARBA" id="ARBA00022598"/>
    </source>
</evidence>
<evidence type="ECO:0000256" key="10">
    <source>
        <dbReference type="ARBA" id="ARBA00023624"/>
    </source>
</evidence>
<dbReference type="PANTHER" id="PTHR10953:SF6">
    <property type="entry name" value="NEDD8-ACTIVATING ENZYME E1 CATALYTIC SUBUNIT"/>
    <property type="match status" value="1"/>
</dbReference>
<protein>
    <recommendedName>
        <fullName evidence="4 13">NEDD8-activating enzyme E1 catalytic subunit</fullName>
        <ecNumber evidence="10 13">6.2.1.64</ecNumber>
    </recommendedName>
</protein>
<dbReference type="FunFam" id="1.10.10.520:FF:000001">
    <property type="entry name" value="NEDD8-activating enzyme E1 catalytic subunit"/>
    <property type="match status" value="1"/>
</dbReference>
<keyword evidence="7 13" id="KW-0547">Nucleotide-binding</keyword>
<evidence type="ECO:0000256" key="4">
    <source>
        <dbReference type="ARBA" id="ARBA00015203"/>
    </source>
</evidence>
<evidence type="ECO:0000259" key="14">
    <source>
        <dbReference type="SMART" id="SM01181"/>
    </source>
</evidence>
<keyword evidence="5" id="KW-0963">Cytoplasm</keyword>
<comment type="subcellular location">
    <subcellularLocation>
        <location evidence="1">Cytoplasm</location>
    </subcellularLocation>
</comment>
<dbReference type="GO" id="GO:0019781">
    <property type="term" value="F:NEDD8 activating enzyme activity"/>
    <property type="evidence" value="ECO:0007669"/>
    <property type="project" value="UniProtKB-UniRule"/>
</dbReference>
<evidence type="ECO:0000256" key="12">
    <source>
        <dbReference type="PROSITE-ProRule" id="PRU10132"/>
    </source>
</evidence>
<evidence type="ECO:0000256" key="11">
    <source>
        <dbReference type="ARBA" id="ARBA00024626"/>
    </source>
</evidence>
<dbReference type="CDD" id="cd01488">
    <property type="entry name" value="Uba3_RUB"/>
    <property type="match status" value="1"/>
</dbReference>
<dbReference type="Proteomes" id="UP000790833">
    <property type="component" value="Unassembled WGS sequence"/>
</dbReference>
<reference evidence="15" key="1">
    <citation type="submission" date="2021-03" db="EMBL/GenBank/DDBJ databases">
        <authorList>
            <person name="Palmer J.M."/>
        </authorList>
    </citation>
    <scope>NUCLEOTIDE SEQUENCE</scope>
    <source>
        <strain evidence="15">ARV_011</strain>
    </source>
</reference>
<keyword evidence="9 13" id="KW-0067">ATP-binding</keyword>
<evidence type="ECO:0000256" key="3">
    <source>
        <dbReference type="ARBA" id="ARBA00006310"/>
    </source>
</evidence>
<dbReference type="SMART" id="SM01181">
    <property type="entry name" value="E2_bind"/>
    <property type="match status" value="1"/>
</dbReference>
<dbReference type="OrthoDB" id="10255449at2759"/>
<dbReference type="PANTHER" id="PTHR10953">
    <property type="entry name" value="UBIQUITIN-ACTIVATING ENZYME E1"/>
    <property type="match status" value="1"/>
</dbReference>
<dbReference type="InterPro" id="IPR045886">
    <property type="entry name" value="ThiF/MoeB/HesA"/>
</dbReference>
<evidence type="ECO:0000256" key="7">
    <source>
        <dbReference type="ARBA" id="ARBA00022741"/>
    </source>
</evidence>
<dbReference type="InterPro" id="IPR023318">
    <property type="entry name" value="Ub_act_enz_dom_a_sf"/>
</dbReference>
<dbReference type="RefSeq" id="XP_043047418.1">
    <property type="nucleotide sequence ID" value="XM_043193409.1"/>
</dbReference>
<dbReference type="Pfam" id="PF08825">
    <property type="entry name" value="E2_bind"/>
    <property type="match status" value="1"/>
</dbReference>
<dbReference type="InterPro" id="IPR035985">
    <property type="entry name" value="Ubiquitin-activating_enz"/>
</dbReference>
<gene>
    <name evidence="15" type="ORF">KQ657_002655</name>
</gene>
<comment type="function">
    <text evidence="13">Catalytic subunit of the dimeric E1 enzyme, which activates NEDD8.</text>
</comment>
<dbReference type="InterPro" id="IPR000594">
    <property type="entry name" value="ThiF_NAD_FAD-bd"/>
</dbReference>
<dbReference type="InterPro" id="IPR014929">
    <property type="entry name" value="E2-binding"/>
</dbReference>
<dbReference type="GO" id="GO:0045116">
    <property type="term" value="P:protein neddylation"/>
    <property type="evidence" value="ECO:0007669"/>
    <property type="project" value="UniProtKB-UniRule"/>
</dbReference>
<dbReference type="EC" id="6.2.1.64" evidence="10 13"/>
<evidence type="ECO:0000256" key="9">
    <source>
        <dbReference type="ARBA" id="ARBA00022840"/>
    </source>
</evidence>
<dbReference type="Gene3D" id="3.10.290.20">
    <property type="entry name" value="Ubiquitin-like 2 activating enzyme e1b. Chain: B, domain 3"/>
    <property type="match status" value="1"/>
</dbReference>
<evidence type="ECO:0000313" key="16">
    <source>
        <dbReference type="Proteomes" id="UP000790833"/>
    </source>
</evidence>
<evidence type="ECO:0000256" key="1">
    <source>
        <dbReference type="ARBA" id="ARBA00004496"/>
    </source>
</evidence>
<dbReference type="InterPro" id="IPR030468">
    <property type="entry name" value="Uba3_N"/>
</dbReference>
<dbReference type="Pfam" id="PF00899">
    <property type="entry name" value="ThiF"/>
    <property type="match status" value="1"/>
</dbReference>
<accession>A0A9P7V664</accession>
<evidence type="ECO:0000256" key="8">
    <source>
        <dbReference type="ARBA" id="ARBA00022786"/>
    </source>
</evidence>
<dbReference type="SUPFAM" id="SSF69572">
    <property type="entry name" value="Activating enzymes of the ubiquitin-like proteins"/>
    <property type="match status" value="1"/>
</dbReference>
<keyword evidence="8 13" id="KW-0833">Ubl conjugation pathway</keyword>
<feature type="domain" description="E2 binding" evidence="14">
    <location>
        <begin position="338"/>
        <end position="423"/>
    </location>
</feature>
<dbReference type="EMBL" id="JAHMUF010000022">
    <property type="protein sequence ID" value="KAG7191866.1"/>
    <property type="molecule type" value="Genomic_DNA"/>
</dbReference>
<evidence type="ECO:0000256" key="13">
    <source>
        <dbReference type="RuleBase" id="RU368009"/>
    </source>
</evidence>
<name>A0A9P7V664_9ASCO</name>
<comment type="similarity">
    <text evidence="3 13">Belongs to the ubiquitin-activating E1 family. UBA3 subfamily.</text>
</comment>